<dbReference type="Gene3D" id="3.30.530.20">
    <property type="match status" value="1"/>
</dbReference>
<dbReference type="SUPFAM" id="SSF55961">
    <property type="entry name" value="Bet v1-like"/>
    <property type="match status" value="1"/>
</dbReference>
<proteinExistence type="inferred from homology"/>
<sequence length="156" mass="17311">MTTSSPAHELSLTRVIAAPAAKLYRAWTEPDLLKIWFCPVPWRVSHAELDLRPGGRNVVVMNGPNGEEMPSAGVYLEVMPGRKLVFTDAYTEGWVPTENPFMTGIVTFDDLGDGSTLYVARALHWTAENKRVHEEMGFHEGWGKATDQLEALVATL</sequence>
<dbReference type="RefSeq" id="WP_183791483.1">
    <property type="nucleotide sequence ID" value="NZ_JACIDU010000006.1"/>
</dbReference>
<accession>A0A7W6K345</accession>
<dbReference type="InterPro" id="IPR013538">
    <property type="entry name" value="ASHA1/2-like_C"/>
</dbReference>
<protein>
    <submittedName>
        <fullName evidence="3">Uncharacterized protein YndB with AHSA1/START domain</fullName>
    </submittedName>
</protein>
<gene>
    <name evidence="3" type="ORF">GGQ66_001744</name>
</gene>
<dbReference type="Pfam" id="PF08327">
    <property type="entry name" value="AHSA1"/>
    <property type="match status" value="1"/>
</dbReference>
<comment type="caution">
    <text evidence="3">The sequence shown here is derived from an EMBL/GenBank/DDBJ whole genome shotgun (WGS) entry which is preliminary data.</text>
</comment>
<evidence type="ECO:0000256" key="1">
    <source>
        <dbReference type="ARBA" id="ARBA00006817"/>
    </source>
</evidence>
<dbReference type="EMBL" id="JACIDU010000006">
    <property type="protein sequence ID" value="MBB4103187.1"/>
    <property type="molecule type" value="Genomic_DNA"/>
</dbReference>
<organism evidence="3 4">
    <name type="scientific">Allorhizobium borbori</name>
    <dbReference type="NCBI Taxonomy" id="485907"/>
    <lineage>
        <taxon>Bacteria</taxon>
        <taxon>Pseudomonadati</taxon>
        <taxon>Pseudomonadota</taxon>
        <taxon>Alphaproteobacteria</taxon>
        <taxon>Hyphomicrobiales</taxon>
        <taxon>Rhizobiaceae</taxon>
        <taxon>Rhizobium/Agrobacterium group</taxon>
        <taxon>Allorhizobium</taxon>
    </lineage>
</organism>
<evidence type="ECO:0000259" key="2">
    <source>
        <dbReference type="Pfam" id="PF08327"/>
    </source>
</evidence>
<name>A0A7W6K345_9HYPH</name>
<feature type="domain" description="Activator of Hsp90 ATPase homologue 1/2-like C-terminal" evidence="2">
    <location>
        <begin position="18"/>
        <end position="153"/>
    </location>
</feature>
<dbReference type="InterPro" id="IPR023393">
    <property type="entry name" value="START-like_dom_sf"/>
</dbReference>
<dbReference type="AlphaFoldDB" id="A0A7W6K345"/>
<dbReference type="Proteomes" id="UP000584824">
    <property type="component" value="Unassembled WGS sequence"/>
</dbReference>
<dbReference type="CDD" id="cd08896">
    <property type="entry name" value="SRPBCC_CalC_Aha1-like_3"/>
    <property type="match status" value="1"/>
</dbReference>
<comment type="similarity">
    <text evidence="1">Belongs to the AHA1 family.</text>
</comment>
<evidence type="ECO:0000313" key="4">
    <source>
        <dbReference type="Proteomes" id="UP000584824"/>
    </source>
</evidence>
<reference evidence="3 4" key="1">
    <citation type="submission" date="2020-08" db="EMBL/GenBank/DDBJ databases">
        <title>Genomic Encyclopedia of Type Strains, Phase IV (KMG-IV): sequencing the most valuable type-strain genomes for metagenomic binning, comparative biology and taxonomic classification.</title>
        <authorList>
            <person name="Goeker M."/>
        </authorList>
    </citation>
    <scope>NUCLEOTIDE SEQUENCE [LARGE SCALE GENOMIC DNA]</scope>
    <source>
        <strain evidence="3 4">DSM 26385</strain>
    </source>
</reference>
<evidence type="ECO:0000313" key="3">
    <source>
        <dbReference type="EMBL" id="MBB4103187.1"/>
    </source>
</evidence>
<keyword evidence="4" id="KW-1185">Reference proteome</keyword>